<keyword evidence="4 11" id="KW-1133">Transmembrane helix</keyword>
<feature type="transmembrane region" description="Helical" evidence="11">
    <location>
        <begin position="81"/>
        <end position="106"/>
    </location>
</feature>
<evidence type="ECO:0000256" key="3">
    <source>
        <dbReference type="ARBA" id="ARBA00022692"/>
    </source>
</evidence>
<dbReference type="InterPro" id="IPR001807">
    <property type="entry name" value="ClC"/>
</dbReference>
<feature type="transmembrane region" description="Helical" evidence="11">
    <location>
        <begin position="419"/>
        <end position="439"/>
    </location>
</feature>
<dbReference type="PROSITE" id="PS51371">
    <property type="entry name" value="CBS"/>
    <property type="match status" value="1"/>
</dbReference>
<feature type="transmembrane region" description="Helical" evidence="11">
    <location>
        <begin position="358"/>
        <end position="379"/>
    </location>
</feature>
<dbReference type="PANTHER" id="PTHR43427">
    <property type="entry name" value="CHLORIDE CHANNEL PROTEIN CLC-E"/>
    <property type="match status" value="1"/>
</dbReference>
<protein>
    <submittedName>
        <fullName evidence="13">H+/Cl-antiporter ClcA</fullName>
    </submittedName>
</protein>
<dbReference type="Proteomes" id="UP000184287">
    <property type="component" value="Unassembled WGS sequence"/>
</dbReference>
<dbReference type="SUPFAM" id="SSF81340">
    <property type="entry name" value="Clc chloride channel"/>
    <property type="match status" value="1"/>
</dbReference>
<dbReference type="RefSeq" id="WP_073226706.1">
    <property type="nucleotide sequence ID" value="NZ_FQUQ01000001.1"/>
</dbReference>
<evidence type="ECO:0000256" key="5">
    <source>
        <dbReference type="ARBA" id="ARBA00023065"/>
    </source>
</evidence>
<feature type="transmembrane region" description="Helical" evidence="11">
    <location>
        <begin position="248"/>
        <end position="271"/>
    </location>
</feature>
<feature type="transmembrane region" description="Helical" evidence="11">
    <location>
        <begin position="182"/>
        <end position="212"/>
    </location>
</feature>
<evidence type="ECO:0000313" key="14">
    <source>
        <dbReference type="Proteomes" id="UP000184287"/>
    </source>
</evidence>
<feature type="transmembrane region" description="Helical" evidence="11">
    <location>
        <begin position="36"/>
        <end position="61"/>
    </location>
</feature>
<keyword evidence="7" id="KW-0869">Chloride channel</keyword>
<dbReference type="InterPro" id="IPR050368">
    <property type="entry name" value="ClC-type_chloride_channel"/>
</dbReference>
<keyword evidence="2" id="KW-0813">Transport</keyword>
<dbReference type="SUPFAM" id="SSF54631">
    <property type="entry name" value="CBS-domain pair"/>
    <property type="match status" value="1"/>
</dbReference>
<feature type="transmembrane region" description="Helical" evidence="11">
    <location>
        <begin position="391"/>
        <end position="413"/>
    </location>
</feature>
<evidence type="ECO:0000256" key="11">
    <source>
        <dbReference type="SAM" id="Phobius"/>
    </source>
</evidence>
<evidence type="ECO:0000256" key="9">
    <source>
        <dbReference type="ARBA" id="ARBA00023303"/>
    </source>
</evidence>
<feature type="transmembrane region" description="Helical" evidence="11">
    <location>
        <begin position="291"/>
        <end position="308"/>
    </location>
</feature>
<keyword evidence="3 11" id="KW-0812">Transmembrane</keyword>
<dbReference type="Pfam" id="PF00654">
    <property type="entry name" value="Voltage_CLC"/>
    <property type="match status" value="1"/>
</dbReference>
<evidence type="ECO:0000256" key="2">
    <source>
        <dbReference type="ARBA" id="ARBA00022448"/>
    </source>
</evidence>
<evidence type="ECO:0000256" key="8">
    <source>
        <dbReference type="ARBA" id="ARBA00023214"/>
    </source>
</evidence>
<dbReference type="PRINTS" id="PR00762">
    <property type="entry name" value="CLCHANNEL"/>
</dbReference>
<evidence type="ECO:0000256" key="10">
    <source>
        <dbReference type="PROSITE-ProRule" id="PRU00703"/>
    </source>
</evidence>
<evidence type="ECO:0000256" key="1">
    <source>
        <dbReference type="ARBA" id="ARBA00004141"/>
    </source>
</evidence>
<dbReference type="Gene3D" id="1.10.3080.10">
    <property type="entry name" value="Clc chloride channel"/>
    <property type="match status" value="1"/>
</dbReference>
<evidence type="ECO:0000313" key="13">
    <source>
        <dbReference type="EMBL" id="SHE50229.1"/>
    </source>
</evidence>
<name>A0A1M4U0K2_9SPHI</name>
<sequence length="624" mass="67053">MKRTNYKSGIPVSPLLEFPPFQEQDKKQNFSEKKRLIQISVFSIFVAILISIIAKLLIYLINLVTNLAFYGSVDIGFHSPAANHLGIWVILIPVIGGLLVGIMALYGSKAIRGHGIPEAMEQILVNDSKIKPIITFLKPISSAIAIGTGGPFGAEGPIIATGGALGSTLGQLFKITSNERKVILAAGATAGMSAIFGTPIAAVFLAIELLLFEFSPKAILPVALACITGAAGHHFLFESGPVFPMPHLSIPGNIALGMYSCIGIVTGFLSLGLTKAVYAIEDLFEKLPIHWIWWPAIGGLAVGLIGFYEPNTLGVGYDNIINVLSGNVTFALLLSLSFFKFLSWAIALGSGTSGGTLAPLLTIGGACGAIIGSILMLFFPSAGLSLPMAALVGMSAMFAGASRAYLTSIAFALEATMEPAALLPLLGACTASYLVSFFFMENTIMTEKIARRGIYTPDSYAPDVLRKLSVAQVISNESVVLSPLTLVKEIKALLNNNLLTDNHFIVVDDRGDFLGTVAITDLYNDRIDENTIVSEVLKQSFHVVKSNDSLSKAVELMSEQEEELIPVIDHAHKIIGVLTYRDILKAYKTQVRESNEAGVNLSLKRQRMKMLIKGRKFYKLSKLN</sequence>
<keyword evidence="14" id="KW-1185">Reference proteome</keyword>
<evidence type="ECO:0000259" key="12">
    <source>
        <dbReference type="PROSITE" id="PS51371"/>
    </source>
</evidence>
<dbReference type="CDD" id="cd02205">
    <property type="entry name" value="CBS_pair_SF"/>
    <property type="match status" value="1"/>
</dbReference>
<dbReference type="InterPro" id="IPR014743">
    <property type="entry name" value="Cl-channel_core"/>
</dbReference>
<accession>A0A1M4U0K2</accession>
<dbReference type="EMBL" id="FQUQ01000001">
    <property type="protein sequence ID" value="SHE50229.1"/>
    <property type="molecule type" value="Genomic_DNA"/>
</dbReference>
<organism evidence="13 14">
    <name type="scientific">Pedobacter caeni</name>
    <dbReference type="NCBI Taxonomy" id="288992"/>
    <lineage>
        <taxon>Bacteria</taxon>
        <taxon>Pseudomonadati</taxon>
        <taxon>Bacteroidota</taxon>
        <taxon>Sphingobacteriia</taxon>
        <taxon>Sphingobacteriales</taxon>
        <taxon>Sphingobacteriaceae</taxon>
        <taxon>Pedobacter</taxon>
    </lineage>
</organism>
<dbReference type="CDD" id="cd00400">
    <property type="entry name" value="Voltage_gated_ClC"/>
    <property type="match status" value="1"/>
</dbReference>
<keyword evidence="5" id="KW-0406">Ion transport</keyword>
<evidence type="ECO:0000256" key="6">
    <source>
        <dbReference type="ARBA" id="ARBA00023136"/>
    </source>
</evidence>
<keyword evidence="6 11" id="KW-0472">Membrane</keyword>
<dbReference type="InterPro" id="IPR000644">
    <property type="entry name" value="CBS_dom"/>
</dbReference>
<dbReference type="GO" id="GO:0005254">
    <property type="term" value="F:chloride channel activity"/>
    <property type="evidence" value="ECO:0007669"/>
    <property type="project" value="UniProtKB-KW"/>
</dbReference>
<feature type="transmembrane region" description="Helical" evidence="11">
    <location>
        <begin position="320"/>
        <end position="346"/>
    </location>
</feature>
<dbReference type="Gene3D" id="3.10.580.10">
    <property type="entry name" value="CBS-domain"/>
    <property type="match status" value="1"/>
</dbReference>
<dbReference type="InterPro" id="IPR046342">
    <property type="entry name" value="CBS_dom_sf"/>
</dbReference>
<comment type="subcellular location">
    <subcellularLocation>
        <location evidence="1">Membrane</location>
        <topology evidence="1">Multi-pass membrane protein</topology>
    </subcellularLocation>
</comment>
<evidence type="ECO:0000256" key="4">
    <source>
        <dbReference type="ARBA" id="ARBA00022989"/>
    </source>
</evidence>
<dbReference type="Pfam" id="PF00571">
    <property type="entry name" value="CBS"/>
    <property type="match status" value="1"/>
</dbReference>
<keyword evidence="10" id="KW-0129">CBS domain</keyword>
<dbReference type="SMART" id="SM00116">
    <property type="entry name" value="CBS"/>
    <property type="match status" value="2"/>
</dbReference>
<evidence type="ECO:0000256" key="7">
    <source>
        <dbReference type="ARBA" id="ARBA00023173"/>
    </source>
</evidence>
<reference evidence="14" key="1">
    <citation type="submission" date="2016-11" db="EMBL/GenBank/DDBJ databases">
        <authorList>
            <person name="Varghese N."/>
            <person name="Submissions S."/>
        </authorList>
    </citation>
    <scope>NUCLEOTIDE SEQUENCE [LARGE SCALE GENOMIC DNA]</scope>
    <source>
        <strain evidence="14">DSM 16990</strain>
    </source>
</reference>
<dbReference type="STRING" id="288992.SAMN04488522_101389"/>
<keyword evidence="8" id="KW-0868">Chloride</keyword>
<gene>
    <name evidence="13" type="ORF">SAMN04488522_101389</name>
</gene>
<dbReference type="PANTHER" id="PTHR43427:SF6">
    <property type="entry name" value="CHLORIDE CHANNEL PROTEIN CLC-E"/>
    <property type="match status" value="1"/>
</dbReference>
<proteinExistence type="predicted"/>
<feature type="domain" description="CBS" evidence="12">
    <location>
        <begin position="537"/>
        <end position="594"/>
    </location>
</feature>
<dbReference type="OrthoDB" id="9812438at2"/>
<keyword evidence="9" id="KW-0407">Ion channel</keyword>
<feature type="transmembrane region" description="Helical" evidence="11">
    <location>
        <begin position="218"/>
        <end position="236"/>
    </location>
</feature>
<dbReference type="AlphaFoldDB" id="A0A1M4U0K2"/>
<dbReference type="GO" id="GO:0034707">
    <property type="term" value="C:chloride channel complex"/>
    <property type="evidence" value="ECO:0007669"/>
    <property type="project" value="UniProtKB-KW"/>
</dbReference>